<dbReference type="EMBL" id="CP063458">
    <property type="protein sequence ID" value="QOV89592.1"/>
    <property type="molecule type" value="Genomic_DNA"/>
</dbReference>
<organism evidence="2 3">
    <name type="scientific">Humisphaera borealis</name>
    <dbReference type="NCBI Taxonomy" id="2807512"/>
    <lineage>
        <taxon>Bacteria</taxon>
        <taxon>Pseudomonadati</taxon>
        <taxon>Planctomycetota</taxon>
        <taxon>Phycisphaerae</taxon>
        <taxon>Tepidisphaerales</taxon>
        <taxon>Tepidisphaeraceae</taxon>
        <taxon>Humisphaera</taxon>
    </lineage>
</organism>
<dbReference type="InterPro" id="IPR043129">
    <property type="entry name" value="ATPase_NBD"/>
</dbReference>
<dbReference type="Proteomes" id="UP000593765">
    <property type="component" value="Chromosome"/>
</dbReference>
<evidence type="ECO:0000313" key="2">
    <source>
        <dbReference type="EMBL" id="QOV89592.1"/>
    </source>
</evidence>
<dbReference type="RefSeq" id="WP_206292641.1">
    <property type="nucleotide sequence ID" value="NZ_CP063458.1"/>
</dbReference>
<dbReference type="PANTHER" id="PTHR18964">
    <property type="entry name" value="ROK (REPRESSOR, ORF, KINASE) FAMILY"/>
    <property type="match status" value="1"/>
</dbReference>
<dbReference type="AlphaFoldDB" id="A0A7M2WWL4"/>
<dbReference type="SUPFAM" id="SSF53067">
    <property type="entry name" value="Actin-like ATPase domain"/>
    <property type="match status" value="1"/>
</dbReference>
<keyword evidence="3" id="KW-1185">Reference proteome</keyword>
<evidence type="ECO:0000313" key="3">
    <source>
        <dbReference type="Proteomes" id="UP000593765"/>
    </source>
</evidence>
<sequence>MPANRTSIPNPLQAARPPLVGIEIGGTKLQIVLAEEPMQITRRWRATADRAGGGAAIQRQIADGLQTLLQGQSPRAIGVGFGGPVDVAAGRIRRSHQIAGWEGFPLRDWIGDLISAPVAVENDSNAAALAEAVYGAGKTRDLVFYCNFGSGVGGGFVAGGSIYHGISPGEMEFGHLRVDINDPHRTVESECSGWAIDRQLRQAGDENPDSALARILGISIGGIGGSGGIGGEARHLGSLVAAGDPHTKQVFDNLCRQIAFSLSHVVHLLHPGVIVIGGGLAMVGEPLRSAVAAALPGFVMEAFHPTPDVRLAALGEDPVPIGALELAARIATI</sequence>
<reference evidence="2 3" key="1">
    <citation type="submission" date="2020-10" db="EMBL/GenBank/DDBJ databases">
        <title>Wide distribution of Phycisphaera-like planctomycetes from WD2101 soil group in peatlands and genome analysis of the first cultivated representative.</title>
        <authorList>
            <person name="Dedysh S.N."/>
            <person name="Beletsky A.V."/>
            <person name="Ivanova A."/>
            <person name="Kulichevskaya I.S."/>
            <person name="Suzina N.E."/>
            <person name="Philippov D.A."/>
            <person name="Rakitin A.L."/>
            <person name="Mardanov A.V."/>
            <person name="Ravin N.V."/>
        </authorList>
    </citation>
    <scope>NUCLEOTIDE SEQUENCE [LARGE SCALE GENOMIC DNA]</scope>
    <source>
        <strain evidence="2 3">M1803</strain>
    </source>
</reference>
<evidence type="ECO:0000256" key="1">
    <source>
        <dbReference type="ARBA" id="ARBA00006479"/>
    </source>
</evidence>
<gene>
    <name evidence="2" type="ORF">IPV69_25950</name>
</gene>
<dbReference type="Pfam" id="PF00480">
    <property type="entry name" value="ROK"/>
    <property type="match status" value="1"/>
</dbReference>
<dbReference type="Gene3D" id="3.30.420.40">
    <property type="match status" value="2"/>
</dbReference>
<dbReference type="PANTHER" id="PTHR18964:SF149">
    <property type="entry name" value="BIFUNCTIONAL UDP-N-ACETYLGLUCOSAMINE 2-EPIMERASE_N-ACETYLMANNOSAMINE KINASE"/>
    <property type="match status" value="1"/>
</dbReference>
<accession>A0A7M2WWL4</accession>
<name>A0A7M2WWL4_9BACT</name>
<proteinExistence type="inferred from homology"/>
<dbReference type="KEGG" id="hbs:IPV69_25950"/>
<protein>
    <submittedName>
        <fullName evidence="2">ROK family protein</fullName>
    </submittedName>
</protein>
<dbReference type="InterPro" id="IPR000600">
    <property type="entry name" value="ROK"/>
</dbReference>
<comment type="similarity">
    <text evidence="1">Belongs to the ROK (NagC/XylR) family.</text>
</comment>